<dbReference type="GO" id="GO:0006629">
    <property type="term" value="P:lipid metabolic process"/>
    <property type="evidence" value="ECO:0007669"/>
    <property type="project" value="InterPro"/>
</dbReference>
<dbReference type="SUPFAM" id="SSF51695">
    <property type="entry name" value="PLC-like phosphodiesterases"/>
    <property type="match status" value="1"/>
</dbReference>
<dbReference type="RefSeq" id="WP_100679776.1">
    <property type="nucleotide sequence ID" value="NZ_CP024969.1"/>
</dbReference>
<dbReference type="GO" id="GO:0008081">
    <property type="term" value="F:phosphoric diester hydrolase activity"/>
    <property type="evidence" value="ECO:0007669"/>
    <property type="project" value="InterPro"/>
</dbReference>
<dbReference type="EMBL" id="CP024969">
    <property type="protein sequence ID" value="ATZ21857.1"/>
    <property type="molecule type" value="Genomic_DNA"/>
</dbReference>
<dbReference type="AlphaFoldDB" id="A0A2K8P535"/>
<dbReference type="PROSITE" id="PS51704">
    <property type="entry name" value="GP_PDE"/>
    <property type="match status" value="1"/>
</dbReference>
<dbReference type="InterPro" id="IPR017946">
    <property type="entry name" value="PLC-like_Pdiesterase_TIM-brl"/>
</dbReference>
<dbReference type="Pfam" id="PF03009">
    <property type="entry name" value="GDPD"/>
    <property type="match status" value="1"/>
</dbReference>
<accession>A0A2K8P535</accession>
<gene>
    <name evidence="2" type="primary">glpQ</name>
    <name evidence="2" type="ORF">MTABA_v1c06650</name>
</gene>
<keyword evidence="3" id="KW-1185">Reference proteome</keyword>
<organism evidence="2 3">
    <name type="scientific">Mesoplasma tabanidae</name>
    <dbReference type="NCBI Taxonomy" id="219745"/>
    <lineage>
        <taxon>Bacteria</taxon>
        <taxon>Bacillati</taxon>
        <taxon>Mycoplasmatota</taxon>
        <taxon>Mollicutes</taxon>
        <taxon>Entomoplasmatales</taxon>
        <taxon>Entomoplasmataceae</taxon>
        <taxon>Mesoplasma</taxon>
    </lineage>
</organism>
<dbReference type="PANTHER" id="PTHR46211:SF1">
    <property type="entry name" value="GLYCEROPHOSPHODIESTER PHOSPHODIESTERASE, CYTOPLASMIC"/>
    <property type="match status" value="1"/>
</dbReference>
<dbReference type="KEGG" id="mtab:MTABA_v1c06650"/>
<dbReference type="Gene3D" id="3.20.20.190">
    <property type="entry name" value="Phosphatidylinositol (PI) phosphodiesterase"/>
    <property type="match status" value="1"/>
</dbReference>
<dbReference type="InterPro" id="IPR030395">
    <property type="entry name" value="GP_PDE_dom"/>
</dbReference>
<sequence length="237" mass="27986">MFLVAHRGFRAPGRENRMIDFIDSLKICKGVEFDIRLTKDKKIIIFHDHNLKRIGQVNKTVKSLTFDEIKNIKFFKDKPENIPPLFIEDFIEKISDQYKFINVEIKPDRNTKQEFDIIKNALQLLRKKTKAEIVVSSFGHEALKFISDLDSSKFKKGYLTEYVKKVDFDLIKKFDYLHPYVGNLKSSESPKIVEKINLPLNVWTLKNDKDAEIIYLKYKEKLNSFISDKKDLMINFK</sequence>
<name>A0A2K8P535_9MOLU</name>
<evidence type="ECO:0000313" key="3">
    <source>
        <dbReference type="Proteomes" id="UP000232223"/>
    </source>
</evidence>
<protein>
    <submittedName>
        <fullName evidence="2">Glycerophosphoryl diester phosphodiesterase</fullName>
    </submittedName>
</protein>
<evidence type="ECO:0000259" key="1">
    <source>
        <dbReference type="PROSITE" id="PS51704"/>
    </source>
</evidence>
<dbReference type="Proteomes" id="UP000232223">
    <property type="component" value="Chromosome"/>
</dbReference>
<reference evidence="2 3" key="1">
    <citation type="submission" date="2017-11" db="EMBL/GenBank/DDBJ databases">
        <title>Genome sequence of Mesoplasma tabanidae BARC 857 (ATCC 49584).</title>
        <authorList>
            <person name="Lo W.-S."/>
            <person name="Kuo C.-H."/>
        </authorList>
    </citation>
    <scope>NUCLEOTIDE SEQUENCE [LARGE SCALE GENOMIC DNA]</scope>
    <source>
        <strain evidence="2 3">BARC 857</strain>
    </source>
</reference>
<feature type="domain" description="GP-PDE" evidence="1">
    <location>
        <begin position="1"/>
        <end position="237"/>
    </location>
</feature>
<dbReference type="PANTHER" id="PTHR46211">
    <property type="entry name" value="GLYCEROPHOSPHORYL DIESTER PHOSPHODIESTERASE"/>
    <property type="match status" value="1"/>
</dbReference>
<proteinExistence type="predicted"/>
<evidence type="ECO:0000313" key="2">
    <source>
        <dbReference type="EMBL" id="ATZ21857.1"/>
    </source>
</evidence>
<dbReference type="OrthoDB" id="384721at2"/>